<reference evidence="14" key="1">
    <citation type="journal article" date="2019" name="Int. J. Syst. Evol. Microbiol.">
        <title>The Global Catalogue of Microorganisms (GCM) 10K type strain sequencing project: providing services to taxonomists for standard genome sequencing and annotation.</title>
        <authorList>
            <consortium name="The Broad Institute Genomics Platform"/>
            <consortium name="The Broad Institute Genome Sequencing Center for Infectious Disease"/>
            <person name="Wu L."/>
            <person name="Ma J."/>
        </authorList>
    </citation>
    <scope>NUCLEOTIDE SEQUENCE [LARGE SCALE GENOMIC DNA]</scope>
    <source>
        <strain evidence="14">JCM 17738</strain>
    </source>
</reference>
<dbReference type="CDD" id="cd12113">
    <property type="entry name" value="PHP_PolIIIA_DnaE3"/>
    <property type="match status" value="1"/>
</dbReference>
<comment type="caution">
    <text evidence="13">The sequence shown here is derived from an EMBL/GenBank/DDBJ whole genome shotgun (WGS) entry which is preliminary data.</text>
</comment>
<dbReference type="InterPro" id="IPR011708">
    <property type="entry name" value="DNA_pol3_alpha_NTPase_dom"/>
</dbReference>
<dbReference type="InterPro" id="IPR006141">
    <property type="entry name" value="Intein_N"/>
</dbReference>
<dbReference type="Gene3D" id="2.170.16.10">
    <property type="entry name" value="Hedgehog/Intein (Hint) domain"/>
    <property type="match status" value="1"/>
</dbReference>
<dbReference type="PROSITE" id="PS50819">
    <property type="entry name" value="INTEIN_ENDONUCLEASE"/>
    <property type="match status" value="1"/>
</dbReference>
<dbReference type="InterPro" id="IPR004013">
    <property type="entry name" value="PHP_dom"/>
</dbReference>
<dbReference type="NCBIfam" id="TIGR01443">
    <property type="entry name" value="intein_Cterm"/>
    <property type="match status" value="1"/>
</dbReference>
<dbReference type="SMART" id="SM00305">
    <property type="entry name" value="HintC"/>
    <property type="match status" value="1"/>
</dbReference>
<dbReference type="InterPro" id="IPR029460">
    <property type="entry name" value="DNAPol_HHH"/>
</dbReference>
<dbReference type="InterPro" id="IPR004805">
    <property type="entry name" value="DnaE2/DnaE/PolC"/>
</dbReference>
<dbReference type="SUPFAM" id="SSF160975">
    <property type="entry name" value="AF1531-like"/>
    <property type="match status" value="1"/>
</dbReference>
<dbReference type="InterPro" id="IPR004860">
    <property type="entry name" value="LAGLIDADG_dom"/>
</dbReference>
<comment type="similarity">
    <text evidence="2">Belongs to the DNA polymerase type-C family. DnaE subfamily.</text>
</comment>
<dbReference type="RefSeq" id="WP_246196766.1">
    <property type="nucleotide sequence ID" value="NZ_BAABFX010000033.1"/>
</dbReference>
<dbReference type="InterPro" id="IPR003586">
    <property type="entry name" value="Hint_dom_C"/>
</dbReference>
<keyword evidence="10" id="KW-0651">Protein splicing</keyword>
<dbReference type="InterPro" id="IPR016195">
    <property type="entry name" value="Pol/histidinol_Pase-like"/>
</dbReference>
<evidence type="ECO:0000313" key="14">
    <source>
        <dbReference type="Proteomes" id="UP001500390"/>
    </source>
</evidence>
<keyword evidence="6" id="KW-0548">Nucleotidyltransferase</keyword>
<keyword evidence="14" id="KW-1185">Reference proteome</keyword>
<keyword evidence="7" id="KW-0235">DNA replication</keyword>
<evidence type="ECO:0000256" key="11">
    <source>
        <dbReference type="ARBA" id="ARBA00049244"/>
    </source>
</evidence>
<dbReference type="NCBIfam" id="TIGR00594">
    <property type="entry name" value="polc"/>
    <property type="match status" value="1"/>
</dbReference>
<dbReference type="PANTHER" id="PTHR32294:SF0">
    <property type="entry name" value="DNA POLYMERASE III SUBUNIT ALPHA"/>
    <property type="match status" value="1"/>
</dbReference>
<dbReference type="PANTHER" id="PTHR32294">
    <property type="entry name" value="DNA POLYMERASE III SUBUNIT ALPHA"/>
    <property type="match status" value="1"/>
</dbReference>
<evidence type="ECO:0000259" key="12">
    <source>
        <dbReference type="PROSITE" id="PS50819"/>
    </source>
</evidence>
<dbReference type="Pfam" id="PF14579">
    <property type="entry name" value="HHH_6"/>
    <property type="match status" value="1"/>
</dbReference>
<dbReference type="SUPFAM" id="SSF89550">
    <property type="entry name" value="PHP domain-like"/>
    <property type="match status" value="1"/>
</dbReference>
<comment type="catalytic activity">
    <reaction evidence="11">
        <text>DNA(n) + a 2'-deoxyribonucleoside 5'-triphosphate = DNA(n+1) + diphosphate</text>
        <dbReference type="Rhea" id="RHEA:22508"/>
        <dbReference type="Rhea" id="RHEA-COMP:17339"/>
        <dbReference type="Rhea" id="RHEA-COMP:17340"/>
        <dbReference type="ChEBI" id="CHEBI:33019"/>
        <dbReference type="ChEBI" id="CHEBI:61560"/>
        <dbReference type="ChEBI" id="CHEBI:173112"/>
        <dbReference type="EC" id="2.7.7.7"/>
    </reaction>
</comment>
<dbReference type="Gene3D" id="3.20.20.140">
    <property type="entry name" value="Metal-dependent hydrolases"/>
    <property type="match status" value="1"/>
</dbReference>
<dbReference type="PROSITE" id="PS50817">
    <property type="entry name" value="INTEIN_N_TER"/>
    <property type="match status" value="1"/>
</dbReference>
<dbReference type="EMBL" id="BAABFX010000033">
    <property type="protein sequence ID" value="GAA4399151.1"/>
    <property type="molecule type" value="Genomic_DNA"/>
</dbReference>
<dbReference type="Pfam" id="PF07733">
    <property type="entry name" value="DNA_pol3_alpha"/>
    <property type="match status" value="1"/>
</dbReference>
<dbReference type="InterPro" id="IPR003587">
    <property type="entry name" value="Hint_dom_N"/>
</dbReference>
<dbReference type="PRINTS" id="PR00379">
    <property type="entry name" value="INTEIN"/>
</dbReference>
<dbReference type="Gene3D" id="3.10.28.10">
    <property type="entry name" value="Homing endonucleases"/>
    <property type="match status" value="1"/>
</dbReference>
<sequence length="1566" mass="172434">MSSANDSFVHLHVHTEYSMLDGAARIGDLFQRAAEMGMPALATTDHGYLFGAYEFWKKAQGTGVKPIIGVEAYVTPGTHRTDKTRVTWGDERSRPGDDVSGSGAYTHMTLLARDNVGLHNLFRMDSQASLDQVWAKWPRIDRELLDQYGKGLIATTGCPSGEVQTRLRLGQYDQAKQAASDLRDLFGAENFFCELMDHGLDIERRVQKDLLRLARELGLPLVATNDLHYTNPEDAKAHSALLCVQSGSTMMDPNRFKFDADDFYLKSPAEMRHTWRELPEACDNTLLIAEMCDISFTVDEGRYMPQFPCPPGENEASWFVKEVQRGLHERFPTGIPEYAQKQAEFETDVIVSKGYCFPPETPVLMGDGGWKAISDVVEGDVVTSVDTHALRGRNAIVEKVLTRSVSEDLHVIHPYGQAFPLKATAEHPFLVAHRGWVEAKDVRPGDEVLLPQPERAVYQDLDVVALMEAAGWTIGQSPDGRVHRMGAGLKRAARPNVGTLPSKLEWSTDLLWLFGLWVAEGHLYDPEGGVNPGQIGWTLHEDEPAVQRLCRVIDDLDLGTARVYSKASPSVPGHHGVVVMLTNHPLALVLTRLFGSGVRNKRVPEWVLSTPDEGLRAFVRGWHEGDGHVDARGKWMVTTVNDVLARQLRSILLSLGQWCTLQRSPSQRSYKVLWVPQSQKQPYNARCVDGRWWVRVRAVSREAYSGTVFNLTVSGDHTYVAEGVAVHNCGYFLVVADFITWAKNNGIRVGPGRGSGAGSMCAYAMKITDLDPVPHGLIFERFLNPERPSLPDFDVDFDERRRGEVIRYVTEKYGSERVAQIVTYGTIKAKQAVKDAARVMGHPFAVGEQLTKAMPPDIMGKGVPLSKMYDETHDRYGEGKEFRDLVAGEPHLQEVVETAKGLEGLKRQWGVHAAGVIMSSEPLIDVIPIMRRLQDGQVITQFDYPSCESLGLVKMDFLGLRNLTILDDAIANVQSNRGEEIDLDALSKDMTDRATFDLLARGDTLGVFQLDGGGMRTLLKLMQPDNFEDISAALALYRPGPMGVNAHTNFALRKNGKQALIPLDPQLEGKLQPEMVAALEPILGTTYGLVIYQEQVMEIAQKLAGYSLGTADLLRRAMGKKKKEVLDAEYGTFSEGMKAKGFNEASIAALWGVLVPFSDYAFNKAHTAAYGLVSYWTAYLKANYPAEYMAALLTSVGDDKDKSALYLGECRHMGIKVLPPDVNDSLGQFAAVGTDIRFGLQAIRNVGHNVVEAIIAARAEKGPFTSFRDFMSKVPAVVCNKRTIESLIKGGAFDGLGEPRMGLLQVHEEYVDAFVAVKRQEAIGQDSLFGSFGDDSGGDSGGDLMGLASVPAVEWDKSALLSFEREMLGLYVSDHPLFGVEHVLSQHADTQIAALTGDEAGRPEGSMVTIAGLITGLQVKRTKKGDLWAIATVEDLAGSIECLFFPSAYMTVGPMLRQDTVAVVRGKINRRDDSVSIYAQELTLPDVSEGPRGPVVVTMETARATTERVEELKSVLTNHPGTTEVHLRLVKPGRAVEIRLDPAFRVEATEALFGDLKVLLGPRCLA</sequence>
<dbReference type="Pfam" id="PF02811">
    <property type="entry name" value="PHP"/>
    <property type="match status" value="1"/>
</dbReference>
<evidence type="ECO:0000256" key="2">
    <source>
        <dbReference type="ARBA" id="ARBA00009496"/>
    </source>
</evidence>
<evidence type="ECO:0000313" key="13">
    <source>
        <dbReference type="EMBL" id="GAA4399151.1"/>
    </source>
</evidence>
<keyword evidence="9" id="KW-0239">DNA-directed DNA polymerase</keyword>
<dbReference type="InterPro" id="IPR003141">
    <property type="entry name" value="Pol/His_phosphatase_N"/>
</dbReference>
<evidence type="ECO:0000256" key="3">
    <source>
        <dbReference type="ARBA" id="ARBA00012417"/>
    </source>
</evidence>
<dbReference type="InterPro" id="IPR027434">
    <property type="entry name" value="Homing_endonucl"/>
</dbReference>
<protein>
    <recommendedName>
        <fullName evidence="4">DNA polymerase III subunit alpha</fullName>
        <ecNumber evidence="3">2.7.7.7</ecNumber>
    </recommendedName>
</protein>
<proteinExistence type="inferred from homology"/>
<organism evidence="13 14">
    <name type="scientific">Ornithinibacter aureus</name>
    <dbReference type="NCBI Taxonomy" id="622664"/>
    <lineage>
        <taxon>Bacteria</taxon>
        <taxon>Bacillati</taxon>
        <taxon>Actinomycetota</taxon>
        <taxon>Actinomycetes</taxon>
        <taxon>Micrococcales</taxon>
        <taxon>Intrasporangiaceae</taxon>
        <taxon>Ornithinibacter</taxon>
    </lineage>
</organism>
<evidence type="ECO:0000256" key="6">
    <source>
        <dbReference type="ARBA" id="ARBA00022695"/>
    </source>
</evidence>
<dbReference type="SUPFAM" id="SSF55608">
    <property type="entry name" value="Homing endonucleases"/>
    <property type="match status" value="1"/>
</dbReference>
<dbReference type="SMART" id="SM00306">
    <property type="entry name" value="HintN"/>
    <property type="match status" value="1"/>
</dbReference>
<dbReference type="Pfam" id="PF17657">
    <property type="entry name" value="DNA_pol3_finger"/>
    <property type="match status" value="1"/>
</dbReference>
<dbReference type="InterPro" id="IPR040982">
    <property type="entry name" value="DNA_pol3_finger"/>
</dbReference>
<dbReference type="Pfam" id="PF14890">
    <property type="entry name" value="Intein_splicing"/>
    <property type="match status" value="1"/>
</dbReference>
<feature type="domain" description="DOD-type homing endonuclease" evidence="12">
    <location>
        <begin position="513"/>
        <end position="657"/>
    </location>
</feature>
<comment type="subcellular location">
    <subcellularLocation>
        <location evidence="1">Cytoplasm</location>
    </subcellularLocation>
</comment>
<dbReference type="InterPro" id="IPR004365">
    <property type="entry name" value="NA-bd_OB_tRNA"/>
</dbReference>
<evidence type="ECO:0000256" key="4">
    <source>
        <dbReference type="ARBA" id="ARBA00019114"/>
    </source>
</evidence>
<dbReference type="Pfam" id="PF14528">
    <property type="entry name" value="LAGLIDADG_3"/>
    <property type="match status" value="1"/>
</dbReference>
<keyword evidence="5" id="KW-0808">Transferase</keyword>
<dbReference type="EC" id="2.7.7.7" evidence="3"/>
<dbReference type="CDD" id="cd00081">
    <property type="entry name" value="Hint"/>
    <property type="match status" value="2"/>
</dbReference>
<dbReference type="Pfam" id="PF01336">
    <property type="entry name" value="tRNA_anti-codon"/>
    <property type="match status" value="1"/>
</dbReference>
<dbReference type="PROSITE" id="PS50818">
    <property type="entry name" value="INTEIN_C_TER"/>
    <property type="match status" value="1"/>
</dbReference>
<evidence type="ECO:0000256" key="10">
    <source>
        <dbReference type="ARBA" id="ARBA00023000"/>
    </source>
</evidence>
<dbReference type="SMART" id="SM00481">
    <property type="entry name" value="POLIIIAc"/>
    <property type="match status" value="1"/>
</dbReference>
<dbReference type="InterPro" id="IPR006142">
    <property type="entry name" value="INTEIN"/>
</dbReference>
<dbReference type="InterPro" id="IPR004042">
    <property type="entry name" value="Intein_endonuc_central"/>
</dbReference>
<dbReference type="NCBIfam" id="NF004226">
    <property type="entry name" value="PRK05673.1"/>
    <property type="match status" value="1"/>
</dbReference>
<evidence type="ECO:0000256" key="9">
    <source>
        <dbReference type="ARBA" id="ARBA00022932"/>
    </source>
</evidence>
<dbReference type="Proteomes" id="UP001500390">
    <property type="component" value="Unassembled WGS sequence"/>
</dbReference>
<dbReference type="InterPro" id="IPR030934">
    <property type="entry name" value="Intein_C"/>
</dbReference>
<evidence type="ECO:0000256" key="1">
    <source>
        <dbReference type="ARBA" id="ARBA00004496"/>
    </source>
</evidence>
<keyword evidence="8" id="KW-0068">Autocatalytic cleavage</keyword>
<accession>A0ABP8K127</accession>
<dbReference type="InterPro" id="IPR041931">
    <property type="entry name" value="DNA_pol3_alpha_thumb_dom"/>
</dbReference>
<gene>
    <name evidence="13" type="ORF">GCM10023153_24880</name>
</gene>
<evidence type="ECO:0000256" key="8">
    <source>
        <dbReference type="ARBA" id="ARBA00022813"/>
    </source>
</evidence>
<dbReference type="Gene3D" id="1.10.150.870">
    <property type="match status" value="1"/>
</dbReference>
<dbReference type="Gene3D" id="1.10.10.1600">
    <property type="entry name" value="Bacterial DNA polymerase III alpha subunit, thumb domain"/>
    <property type="match status" value="1"/>
</dbReference>
<dbReference type="InterPro" id="IPR036844">
    <property type="entry name" value="Hint_dom_sf"/>
</dbReference>
<evidence type="ECO:0000256" key="5">
    <source>
        <dbReference type="ARBA" id="ARBA00022679"/>
    </source>
</evidence>
<evidence type="ECO:0000256" key="7">
    <source>
        <dbReference type="ARBA" id="ARBA00022705"/>
    </source>
</evidence>
<dbReference type="CDD" id="cd04485">
    <property type="entry name" value="DnaE_OBF"/>
    <property type="match status" value="1"/>
</dbReference>
<dbReference type="SUPFAM" id="SSF51294">
    <property type="entry name" value="Hedgehog/intein (Hint) domain"/>
    <property type="match status" value="1"/>
</dbReference>
<name>A0ABP8K127_9MICO</name>